<dbReference type="HOGENOM" id="CLU_2882947_0_0_0"/>
<evidence type="ECO:0000313" key="1">
    <source>
        <dbReference type="EMBL" id="CAD76928.1"/>
    </source>
</evidence>
<evidence type="ECO:0000313" key="2">
    <source>
        <dbReference type="Proteomes" id="UP000001025"/>
    </source>
</evidence>
<proteinExistence type="predicted"/>
<dbReference type="EnsemblBacteria" id="CAD76928">
    <property type="protein sequence ID" value="CAD76928"/>
    <property type="gene ID" value="RB10688"/>
</dbReference>
<dbReference type="AlphaFoldDB" id="Q7UKE5"/>
<protein>
    <submittedName>
        <fullName evidence="1">Uncharacterized protein</fullName>
    </submittedName>
</protein>
<dbReference type="Proteomes" id="UP000001025">
    <property type="component" value="Chromosome"/>
</dbReference>
<reference evidence="1 2" key="1">
    <citation type="journal article" date="2003" name="Proc. Natl. Acad. Sci. U.S.A.">
        <title>Complete genome sequence of the marine planctomycete Pirellula sp. strain 1.</title>
        <authorList>
            <person name="Gloeckner F.O."/>
            <person name="Kube M."/>
            <person name="Bauer M."/>
            <person name="Teeling H."/>
            <person name="Lombardot T."/>
            <person name="Ludwig W."/>
            <person name="Gade D."/>
            <person name="Beck A."/>
            <person name="Borzym K."/>
            <person name="Heitmann K."/>
            <person name="Rabus R."/>
            <person name="Schlesner H."/>
            <person name="Amann R."/>
            <person name="Reinhardt R."/>
        </authorList>
    </citation>
    <scope>NUCLEOTIDE SEQUENCE [LARGE SCALE GENOMIC DNA]</scope>
    <source>
        <strain evidence="2">DSM 10527 / NCIMB 13988 / SH1</strain>
    </source>
</reference>
<name>Q7UKE5_RHOBA</name>
<dbReference type="EMBL" id="BX294152">
    <property type="protein sequence ID" value="CAD76928.1"/>
    <property type="molecule type" value="Genomic_DNA"/>
</dbReference>
<gene>
    <name evidence="1" type="ordered locus">RB10688</name>
</gene>
<dbReference type="InParanoid" id="Q7UKE5"/>
<dbReference type="KEGG" id="rba:RB10688"/>
<sequence length="63" mass="6762">MGRTTTFDSVSLVTAPAASSLVLRSCSCSGRRPVLVLVIETSEWRTTFDPVAIVLPVVLVLRS</sequence>
<accession>Q7UKE5</accession>
<organism evidence="1 2">
    <name type="scientific">Rhodopirellula baltica (strain DSM 10527 / NCIMB 13988 / SH1)</name>
    <dbReference type="NCBI Taxonomy" id="243090"/>
    <lineage>
        <taxon>Bacteria</taxon>
        <taxon>Pseudomonadati</taxon>
        <taxon>Planctomycetota</taxon>
        <taxon>Planctomycetia</taxon>
        <taxon>Pirellulales</taxon>
        <taxon>Pirellulaceae</taxon>
        <taxon>Rhodopirellula</taxon>
    </lineage>
</organism>
<keyword evidence="2" id="KW-1185">Reference proteome</keyword>